<gene>
    <name evidence="2" type="ORF">FWILDA_LOCUS4289</name>
</gene>
<proteinExistence type="inferred from homology"/>
<dbReference type="EMBL" id="CAMKVN010000631">
    <property type="protein sequence ID" value="CAI2169850.1"/>
    <property type="molecule type" value="Genomic_DNA"/>
</dbReference>
<comment type="similarity">
    <text evidence="1">Belongs to the sel-1 family.</text>
</comment>
<dbReference type="InterPro" id="IPR050767">
    <property type="entry name" value="Sel1_AlgK"/>
</dbReference>
<accession>A0A9W4SHP8</accession>
<organism evidence="2 3">
    <name type="scientific">Funneliformis geosporum</name>
    <dbReference type="NCBI Taxonomy" id="1117311"/>
    <lineage>
        <taxon>Eukaryota</taxon>
        <taxon>Fungi</taxon>
        <taxon>Fungi incertae sedis</taxon>
        <taxon>Mucoromycota</taxon>
        <taxon>Glomeromycotina</taxon>
        <taxon>Glomeromycetes</taxon>
        <taxon>Glomerales</taxon>
        <taxon>Glomeraceae</taxon>
        <taxon>Funneliformis</taxon>
    </lineage>
</organism>
<sequence length="378" mass="44428">NIFQSLLLDKCVPISEFFECLYEITQLLESTSSSTWSVMVINSSYDSDIKKIVNETKMQPCWSDDLNERPTLQQVVDSLRAIIFEHYDTFQSIIIHTKNKIESQRDMHSNSESFIMYSNNSELFLSKLIQEINLESVDNEGHSHILHQAEKLFLKIFDVEDSIDILIDKLIVLLIKIHDEGNDFNETKHFINQCIFLSNQNSNNIFEWLKENQVESKHVYLLGFFYFNNINFEKNNNKAFKLFLSASINNYSIAQAVRNKSIFGQLNLGSYYEKKKDYISGKFRLGICYYFGIGTEINKEKAFNICADLAEKYNYAQAFLGYLYDNYDIDEVNYWYHKAANNNNQEALYKLGEFYEIGKGVYKNLVRAFEFYKKSRMF</sequence>
<dbReference type="Proteomes" id="UP001153678">
    <property type="component" value="Unassembled WGS sequence"/>
</dbReference>
<reference evidence="2" key="1">
    <citation type="submission" date="2022-08" db="EMBL/GenBank/DDBJ databases">
        <authorList>
            <person name="Kallberg Y."/>
            <person name="Tangrot J."/>
            <person name="Rosling A."/>
        </authorList>
    </citation>
    <scope>NUCLEOTIDE SEQUENCE</scope>
    <source>
        <strain evidence="2">Wild A</strain>
    </source>
</reference>
<feature type="non-terminal residue" evidence="2">
    <location>
        <position position="378"/>
    </location>
</feature>
<dbReference type="SMART" id="SM00671">
    <property type="entry name" value="SEL1"/>
    <property type="match status" value="3"/>
</dbReference>
<dbReference type="InterPro" id="IPR011990">
    <property type="entry name" value="TPR-like_helical_dom_sf"/>
</dbReference>
<evidence type="ECO:0000313" key="2">
    <source>
        <dbReference type="EMBL" id="CAI2169850.1"/>
    </source>
</evidence>
<dbReference type="InterPro" id="IPR006597">
    <property type="entry name" value="Sel1-like"/>
</dbReference>
<comment type="caution">
    <text evidence="2">The sequence shown here is derived from an EMBL/GenBank/DDBJ whole genome shotgun (WGS) entry which is preliminary data.</text>
</comment>
<name>A0A9W4SHP8_9GLOM</name>
<dbReference type="Pfam" id="PF08238">
    <property type="entry name" value="Sel1"/>
    <property type="match status" value="4"/>
</dbReference>
<keyword evidence="3" id="KW-1185">Reference proteome</keyword>
<evidence type="ECO:0000256" key="1">
    <source>
        <dbReference type="ARBA" id="ARBA00038101"/>
    </source>
</evidence>
<dbReference type="OrthoDB" id="2402420at2759"/>
<evidence type="ECO:0000313" key="3">
    <source>
        <dbReference type="Proteomes" id="UP001153678"/>
    </source>
</evidence>
<protein>
    <submittedName>
        <fullName evidence="2">3837_t:CDS:1</fullName>
    </submittedName>
</protein>
<dbReference type="PANTHER" id="PTHR11102:SF160">
    <property type="entry name" value="ERAD-ASSOCIATED E3 UBIQUITIN-PROTEIN LIGASE COMPONENT HRD3"/>
    <property type="match status" value="1"/>
</dbReference>
<dbReference type="SUPFAM" id="SSF81901">
    <property type="entry name" value="HCP-like"/>
    <property type="match status" value="1"/>
</dbReference>
<dbReference type="PANTHER" id="PTHR11102">
    <property type="entry name" value="SEL-1-LIKE PROTEIN"/>
    <property type="match status" value="1"/>
</dbReference>
<dbReference type="AlphaFoldDB" id="A0A9W4SHP8"/>
<dbReference type="Gene3D" id="1.25.40.10">
    <property type="entry name" value="Tetratricopeptide repeat domain"/>
    <property type="match status" value="1"/>
</dbReference>